<dbReference type="Gene3D" id="3.40.50.12500">
    <property type="match status" value="1"/>
</dbReference>
<dbReference type="PANTHER" id="PTHR40267">
    <property type="entry name" value="BLR3294 PROTEIN"/>
    <property type="match status" value="1"/>
</dbReference>
<dbReference type="InterPro" id="IPR053714">
    <property type="entry name" value="Iso_Racemase_Enz_sf"/>
</dbReference>
<dbReference type="InterPro" id="IPR029016">
    <property type="entry name" value="GAF-like_dom_sf"/>
</dbReference>
<dbReference type="RefSeq" id="WP_324265079.1">
    <property type="nucleotide sequence ID" value="NZ_JAWLNX010000005.1"/>
</dbReference>
<reference evidence="2 3" key="1">
    <citation type="submission" date="2023-10" db="EMBL/GenBank/DDBJ databases">
        <title>Saccharopolyspora sp. nov., isolated from mangrove soil.</title>
        <authorList>
            <person name="Lu Y."/>
            <person name="Liu W."/>
        </authorList>
    </citation>
    <scope>NUCLEOTIDE SEQUENCE [LARGE SCALE GENOMIC DNA]</scope>
    <source>
        <strain evidence="2 3">S2-29</strain>
    </source>
</reference>
<evidence type="ECO:0000313" key="2">
    <source>
        <dbReference type="EMBL" id="MEB3367521.1"/>
    </source>
</evidence>
<evidence type="ECO:0000313" key="3">
    <source>
        <dbReference type="Proteomes" id="UP001327093"/>
    </source>
</evidence>
<comment type="caution">
    <text evidence="2">The sequence shown here is derived from an EMBL/GenBank/DDBJ whole genome shotgun (WGS) entry which is preliminary data.</text>
</comment>
<dbReference type="Gene3D" id="3.30.450.40">
    <property type="match status" value="1"/>
</dbReference>
<evidence type="ECO:0000259" key="1">
    <source>
        <dbReference type="Pfam" id="PF01590"/>
    </source>
</evidence>
<dbReference type="PANTHER" id="PTHR40267:SF1">
    <property type="entry name" value="BLR3294 PROTEIN"/>
    <property type="match status" value="1"/>
</dbReference>
<dbReference type="Pfam" id="PF17645">
    <property type="entry name" value="Amdase"/>
    <property type="match status" value="1"/>
</dbReference>
<dbReference type="InterPro" id="IPR026286">
    <property type="entry name" value="MaiA/AMDase"/>
</dbReference>
<dbReference type="Proteomes" id="UP001327093">
    <property type="component" value="Unassembled WGS sequence"/>
</dbReference>
<dbReference type="Pfam" id="PF01590">
    <property type="entry name" value="GAF"/>
    <property type="match status" value="1"/>
</dbReference>
<gene>
    <name evidence="2" type="ORF">R4I43_08880</name>
</gene>
<organism evidence="2 3">
    <name type="scientific">Saccharopolyspora mangrovi</name>
    <dbReference type="NCBI Taxonomy" id="3082379"/>
    <lineage>
        <taxon>Bacteria</taxon>
        <taxon>Bacillati</taxon>
        <taxon>Actinomycetota</taxon>
        <taxon>Actinomycetes</taxon>
        <taxon>Pseudonocardiales</taxon>
        <taxon>Pseudonocardiaceae</taxon>
        <taxon>Saccharopolyspora</taxon>
    </lineage>
</organism>
<sequence>MTRIGMIVPSSNTTVEPATRRLLIDRSDVDFVCTRIPVHAIARDGSGGSFDIATMVDAAALLADAAVDCVVWNGTAGSWLGADHDRRIVEAITDRTGIPATTSTLAILRACRAFGITELACATPYTSDVVEAIVAEYAQHGISITGHHEWGLTDNRSFAVPDSAEVAALLRGAMSSGGQAVGLICTNVDGAAVAGSVEDELGVPVIDSIAATLWWALETAGAPARITGAGALLDQADLRHRATAIVTELRERTGCDRTTLRVDDARRGLHVDLCAAESRAAGVRSIQHDPSLDQRGLDTVRWLDEHRRVLVQPAFTEPPFPPQALREVYGVCAQVLGPVERDGDVVAWLSAHSMTEREWSASDVEAVNAARDAVSALLDQ</sequence>
<dbReference type="SUPFAM" id="SSF55781">
    <property type="entry name" value="GAF domain-like"/>
    <property type="match status" value="1"/>
</dbReference>
<keyword evidence="3" id="KW-1185">Reference proteome</keyword>
<dbReference type="InterPro" id="IPR003018">
    <property type="entry name" value="GAF"/>
</dbReference>
<accession>A0ABU6A7P0</accession>
<protein>
    <submittedName>
        <fullName evidence="2">Aspartate/glutamate racemase family protein</fullName>
    </submittedName>
</protein>
<proteinExistence type="predicted"/>
<dbReference type="EMBL" id="JAWLNX010000005">
    <property type="protein sequence ID" value="MEB3367521.1"/>
    <property type="molecule type" value="Genomic_DNA"/>
</dbReference>
<name>A0ABU6A7P0_9PSEU</name>
<feature type="domain" description="GAF" evidence="1">
    <location>
        <begin position="237"/>
        <end position="374"/>
    </location>
</feature>